<feature type="region of interest" description="Disordered" evidence="1">
    <location>
        <begin position="48"/>
        <end position="69"/>
    </location>
</feature>
<proteinExistence type="predicted"/>
<evidence type="ECO:0000256" key="1">
    <source>
        <dbReference type="SAM" id="MobiDB-lite"/>
    </source>
</evidence>
<protein>
    <submittedName>
        <fullName evidence="2">Uncharacterized protein</fullName>
    </submittedName>
</protein>
<reference evidence="2 3" key="1">
    <citation type="journal article" date="2022" name="Int. J. Syst. Evol. Microbiol.">
        <title>Noviherbaspirillum aridicola sp. nov., isolated from an arid soil in Pakistan.</title>
        <authorList>
            <person name="Khan I.U."/>
            <person name="Saqib M."/>
            <person name="Amin A."/>
            <person name="Hussain F."/>
            <person name="Li L."/>
            <person name="Liu Y.H."/>
            <person name="Fang B.Z."/>
            <person name="Ahmed I."/>
            <person name="Li W.J."/>
        </authorList>
    </citation>
    <scope>NUCLEOTIDE SEQUENCE [LARGE SCALE GENOMIC DNA]</scope>
    <source>
        <strain evidence="2 3">NCCP-691</strain>
    </source>
</reference>
<gene>
    <name evidence="2" type="ORF">NCCP691_37030</name>
</gene>
<comment type="caution">
    <text evidence="2">The sequence shown here is derived from an EMBL/GenBank/DDBJ whole genome shotgun (WGS) entry which is preliminary data.</text>
</comment>
<evidence type="ECO:0000313" key="3">
    <source>
        <dbReference type="Proteomes" id="UP000887222"/>
    </source>
</evidence>
<dbReference type="EMBL" id="BPMK01000019">
    <property type="protein sequence ID" value="GIZ53689.1"/>
    <property type="molecule type" value="Genomic_DNA"/>
</dbReference>
<name>A0ABQ4QAI1_9BURK</name>
<sequence>MTRIAIKDLADSVELDHEAMTAISGGARIARQQPLPSPAGARRLTQFPWDIGISAPQDRRGGKTGTPSR</sequence>
<evidence type="ECO:0000313" key="2">
    <source>
        <dbReference type="EMBL" id="GIZ53689.1"/>
    </source>
</evidence>
<dbReference type="RefSeq" id="WP_220810127.1">
    <property type="nucleotide sequence ID" value="NZ_BPMK01000019.1"/>
</dbReference>
<keyword evidence="3" id="KW-1185">Reference proteome</keyword>
<organism evidence="2 3">
    <name type="scientific">Noviherbaspirillum aridicola</name>
    <dbReference type="NCBI Taxonomy" id="2849687"/>
    <lineage>
        <taxon>Bacteria</taxon>
        <taxon>Pseudomonadati</taxon>
        <taxon>Pseudomonadota</taxon>
        <taxon>Betaproteobacteria</taxon>
        <taxon>Burkholderiales</taxon>
        <taxon>Oxalobacteraceae</taxon>
        <taxon>Noviherbaspirillum</taxon>
    </lineage>
</organism>
<accession>A0ABQ4QAI1</accession>
<dbReference type="Proteomes" id="UP000887222">
    <property type="component" value="Unassembled WGS sequence"/>
</dbReference>